<dbReference type="CDD" id="cd04301">
    <property type="entry name" value="NAT_SF"/>
    <property type="match status" value="1"/>
</dbReference>
<sequence>MSSSRVSPAGAAGAGPGWPVRTLTEAEFDDYLLVCRTAMHRPAPPSTTDTARVRARTELDRTIGVFDGTRLVGTATAFSFTMTMPGGPRAVAGVSAVTVWPTHRRRGILSALMRHQLADIRDRGERVAALFASEGGIYQRFGYGPASRTVAVDIATHEARLRPDIPRDPALRLRLSTPEESRKELAAVHSAAARQRVGEFQRDDAWWDHLLHDSPETRDGFGAFRCALAEDDAGPLGYVLYRTRQRWDDYGVADSPLRISEMYATAPAASALLWEHVLGEDLVSSVTTHMTPPDDPVYHLLADRYRARTRLSDNLWLRLVDVPGALEDRSYVAPVETVIEVADRHCPWNAGRWRLSADHTAARCAPTDAAPDIRLDVAHLGSAYLGDQTLGSYLAAGAIAEDTPGAVERLDAALSRPTRAHCGVIF</sequence>
<keyword evidence="7" id="KW-1185">Reference proteome</keyword>
<comment type="similarity">
    <text evidence="1 4">Belongs to the acetyltransferase Eis family.</text>
</comment>
<dbReference type="SUPFAM" id="SSF55718">
    <property type="entry name" value="SCP-like"/>
    <property type="match status" value="1"/>
</dbReference>
<feature type="binding site" evidence="4">
    <location>
        <begin position="133"/>
        <end position="134"/>
    </location>
    <ligand>
        <name>acetyl-CoA</name>
        <dbReference type="ChEBI" id="CHEBI:57288"/>
    </ligand>
</feature>
<dbReference type="InterPro" id="IPR000182">
    <property type="entry name" value="GNAT_dom"/>
</dbReference>
<organism evidence="6 7">
    <name type="scientific">Nocardiopsis sediminis</name>
    <dbReference type="NCBI Taxonomy" id="1778267"/>
    <lineage>
        <taxon>Bacteria</taxon>
        <taxon>Bacillati</taxon>
        <taxon>Actinomycetota</taxon>
        <taxon>Actinomycetes</taxon>
        <taxon>Streptosporangiales</taxon>
        <taxon>Nocardiopsidaceae</taxon>
        <taxon>Nocardiopsis</taxon>
    </lineage>
</organism>
<name>A0ABV8FT14_9ACTN</name>
<dbReference type="SUPFAM" id="SSF55729">
    <property type="entry name" value="Acyl-CoA N-acyltransferases (Nat)"/>
    <property type="match status" value="1"/>
</dbReference>
<dbReference type="RefSeq" id="WP_378537543.1">
    <property type="nucleotide sequence ID" value="NZ_JBHSBH010000015.1"/>
</dbReference>
<evidence type="ECO:0000256" key="3">
    <source>
        <dbReference type="ARBA" id="ARBA00023315"/>
    </source>
</evidence>
<evidence type="ECO:0000256" key="1">
    <source>
        <dbReference type="ARBA" id="ARBA00009213"/>
    </source>
</evidence>
<dbReference type="InterPro" id="IPR025559">
    <property type="entry name" value="Eis_dom"/>
</dbReference>
<evidence type="ECO:0000313" key="7">
    <source>
        <dbReference type="Proteomes" id="UP001595847"/>
    </source>
</evidence>
<dbReference type="PROSITE" id="PS51186">
    <property type="entry name" value="GNAT"/>
    <property type="match status" value="1"/>
</dbReference>
<keyword evidence="2 4" id="KW-0808">Transferase</keyword>
<dbReference type="Gene3D" id="3.30.1050.10">
    <property type="entry name" value="SCP2 sterol-binding domain"/>
    <property type="match status" value="1"/>
</dbReference>
<feature type="active site" description="Proton donor" evidence="4">
    <location>
        <position position="138"/>
    </location>
</feature>
<accession>A0ABV8FT14</accession>
<feature type="domain" description="N-acetyltransferase" evidence="5">
    <location>
        <begin position="18"/>
        <end position="178"/>
    </location>
</feature>
<dbReference type="Pfam" id="PF17668">
    <property type="entry name" value="Acetyltransf_17"/>
    <property type="match status" value="1"/>
</dbReference>
<dbReference type="Pfam" id="PF13527">
    <property type="entry name" value="Acetyltransf_9"/>
    <property type="match status" value="1"/>
</dbReference>
<dbReference type="HAMAP" id="MF_01812">
    <property type="entry name" value="Eis"/>
    <property type="match status" value="1"/>
</dbReference>
<dbReference type="InterPro" id="IPR016181">
    <property type="entry name" value="Acyl_CoA_acyltransferase"/>
</dbReference>
<feature type="binding site" evidence="4">
    <location>
        <begin position="97"/>
        <end position="99"/>
    </location>
    <ligand>
        <name>acetyl-CoA</name>
        <dbReference type="ChEBI" id="CHEBI:57288"/>
    </ligand>
</feature>
<gene>
    <name evidence="6" type="ORF">ACFOVU_25180</name>
</gene>
<dbReference type="InterPro" id="IPR036527">
    <property type="entry name" value="SCP2_sterol-bd_dom_sf"/>
</dbReference>
<dbReference type="PANTHER" id="PTHR37817:SF1">
    <property type="entry name" value="N-ACETYLTRANSFERASE EIS"/>
    <property type="match status" value="1"/>
</dbReference>
<comment type="caution">
    <text evidence="6">The sequence shown here is derived from an EMBL/GenBank/DDBJ whole genome shotgun (WGS) entry which is preliminary data.</text>
</comment>
<proteinExistence type="inferred from homology"/>
<dbReference type="Gene3D" id="3.40.630.30">
    <property type="match status" value="2"/>
</dbReference>
<dbReference type="InterPro" id="IPR022902">
    <property type="entry name" value="NAcTrfase_Eis"/>
</dbReference>
<evidence type="ECO:0000259" key="5">
    <source>
        <dbReference type="PROSITE" id="PS51186"/>
    </source>
</evidence>
<dbReference type="InterPro" id="IPR041380">
    <property type="entry name" value="Acetyltransf_17"/>
</dbReference>
<dbReference type="InterPro" id="IPR051554">
    <property type="entry name" value="Acetyltransferase_Eis"/>
</dbReference>
<protein>
    <submittedName>
        <fullName evidence="6">GNAT family N-acetyltransferase</fullName>
    </submittedName>
</protein>
<dbReference type="PANTHER" id="PTHR37817">
    <property type="entry name" value="N-ACETYLTRANSFERASE EIS"/>
    <property type="match status" value="1"/>
</dbReference>
<feature type="active site" description="Proton acceptor; via carboxylate" evidence="4">
    <location>
        <position position="426"/>
    </location>
</feature>
<keyword evidence="3 4" id="KW-0012">Acyltransferase</keyword>
<dbReference type="EMBL" id="JBHSBH010000015">
    <property type="protein sequence ID" value="MFC3999232.1"/>
    <property type="molecule type" value="Genomic_DNA"/>
</dbReference>
<reference evidence="7" key="1">
    <citation type="journal article" date="2019" name="Int. J. Syst. Evol. Microbiol.">
        <title>The Global Catalogue of Microorganisms (GCM) 10K type strain sequencing project: providing services to taxonomists for standard genome sequencing and annotation.</title>
        <authorList>
            <consortium name="The Broad Institute Genomics Platform"/>
            <consortium name="The Broad Institute Genome Sequencing Center for Infectious Disease"/>
            <person name="Wu L."/>
            <person name="Ma J."/>
        </authorList>
    </citation>
    <scope>NUCLEOTIDE SEQUENCE [LARGE SCALE GENOMIC DNA]</scope>
    <source>
        <strain evidence="7">TBRC 1826</strain>
    </source>
</reference>
<evidence type="ECO:0000313" key="6">
    <source>
        <dbReference type="EMBL" id="MFC3999232.1"/>
    </source>
</evidence>
<feature type="binding site" evidence="4">
    <location>
        <begin position="105"/>
        <end position="110"/>
    </location>
    <ligand>
        <name>acetyl-CoA</name>
        <dbReference type="ChEBI" id="CHEBI:57288"/>
    </ligand>
</feature>
<dbReference type="Proteomes" id="UP001595847">
    <property type="component" value="Unassembled WGS sequence"/>
</dbReference>
<dbReference type="NCBIfam" id="NF002367">
    <property type="entry name" value="PRK01346.1-4"/>
    <property type="match status" value="1"/>
</dbReference>
<dbReference type="Pfam" id="PF13530">
    <property type="entry name" value="SCP2_2"/>
    <property type="match status" value="1"/>
</dbReference>
<comment type="subunit">
    <text evidence="4">Homohexamer; trimer of dimers.</text>
</comment>
<evidence type="ECO:0000256" key="4">
    <source>
        <dbReference type="HAMAP-Rule" id="MF_01812"/>
    </source>
</evidence>
<evidence type="ECO:0000256" key="2">
    <source>
        <dbReference type="ARBA" id="ARBA00022679"/>
    </source>
</evidence>